<proteinExistence type="predicted"/>
<evidence type="ECO:0000256" key="1">
    <source>
        <dbReference type="SAM" id="MobiDB-lite"/>
    </source>
</evidence>
<protein>
    <submittedName>
        <fullName evidence="2">Uncharacterized protein</fullName>
    </submittedName>
</protein>
<dbReference type="RefSeq" id="WP_103904227.1">
    <property type="nucleotide sequence ID" value="NZ_PQWB01000124.1"/>
</dbReference>
<accession>A0A2S5DBQ8</accession>
<comment type="caution">
    <text evidence="2">The sequence shown here is derived from an EMBL/GenBank/DDBJ whole genome shotgun (WGS) entry which is preliminary data.</text>
</comment>
<evidence type="ECO:0000313" key="3">
    <source>
        <dbReference type="Proteomes" id="UP000237082"/>
    </source>
</evidence>
<feature type="region of interest" description="Disordered" evidence="1">
    <location>
        <begin position="50"/>
        <end position="70"/>
    </location>
</feature>
<gene>
    <name evidence="2" type="ORF">C2I19_19150</name>
</gene>
<evidence type="ECO:0000313" key="2">
    <source>
        <dbReference type="EMBL" id="POZ60387.1"/>
    </source>
</evidence>
<keyword evidence="3" id="KW-1185">Reference proteome</keyword>
<name>A0A2S5DBQ8_9NEIS</name>
<reference evidence="3" key="1">
    <citation type="submission" date="2018-02" db="EMBL/GenBank/DDBJ databases">
        <authorList>
            <person name="O'Hara-Hanley K."/>
            <person name="Soby S."/>
        </authorList>
    </citation>
    <scope>NUCLEOTIDE SEQUENCE [LARGE SCALE GENOMIC DNA]</scope>
    <source>
        <strain evidence="3">MWU14-2602</strain>
    </source>
</reference>
<dbReference type="EMBL" id="PQWB01000124">
    <property type="protein sequence ID" value="POZ60387.1"/>
    <property type="molecule type" value="Genomic_DNA"/>
</dbReference>
<sequence>MSATAYSLLRQSAGGRRAAAQHAGALLCFVQTAPAAEPQQHAGQASVVAVSQLRQPQAAPHRPQYAALTA</sequence>
<organism evidence="2 3">
    <name type="scientific">Chromobacterium alticapitis</name>
    <dbReference type="NCBI Taxonomy" id="2073169"/>
    <lineage>
        <taxon>Bacteria</taxon>
        <taxon>Pseudomonadati</taxon>
        <taxon>Pseudomonadota</taxon>
        <taxon>Betaproteobacteria</taxon>
        <taxon>Neisseriales</taxon>
        <taxon>Chromobacteriaceae</taxon>
        <taxon>Chromobacterium</taxon>
    </lineage>
</organism>
<dbReference type="AlphaFoldDB" id="A0A2S5DBQ8"/>
<dbReference type="Proteomes" id="UP000237082">
    <property type="component" value="Unassembled WGS sequence"/>
</dbReference>